<dbReference type="Gene3D" id="1.10.1200.10">
    <property type="entry name" value="ACP-like"/>
    <property type="match status" value="1"/>
</dbReference>
<feature type="domain" description="Carrier" evidence="3">
    <location>
        <begin position="99"/>
        <end position="174"/>
    </location>
</feature>
<dbReference type="InterPro" id="IPR009081">
    <property type="entry name" value="PP-bd_ACP"/>
</dbReference>
<dbReference type="Proteomes" id="UP000322267">
    <property type="component" value="Unassembled WGS sequence"/>
</dbReference>
<evidence type="ECO:0000313" key="5">
    <source>
        <dbReference type="Proteomes" id="UP000322267"/>
    </source>
</evidence>
<name>A0A5D4NFH5_9BACI</name>
<dbReference type="SUPFAM" id="SSF47336">
    <property type="entry name" value="ACP-like"/>
    <property type="match status" value="1"/>
</dbReference>
<dbReference type="AlphaFoldDB" id="A0A5D4NFH5"/>
<dbReference type="PANTHER" id="PTHR44845">
    <property type="entry name" value="CARRIER DOMAIN-CONTAINING PROTEIN"/>
    <property type="match status" value="1"/>
</dbReference>
<proteinExistence type="predicted"/>
<dbReference type="PANTHER" id="PTHR44845:SF7">
    <property type="entry name" value="PLIPASTATIN SYNTHASE SUBUNIT D"/>
    <property type="match status" value="1"/>
</dbReference>
<keyword evidence="2" id="KW-0597">Phosphoprotein</keyword>
<reference evidence="4 5" key="1">
    <citation type="submission" date="2019-08" db="EMBL/GenBank/DDBJ databases">
        <title>Bacillus genomes from the desert of Cuatro Cienegas, Coahuila.</title>
        <authorList>
            <person name="Olmedo-Alvarez G."/>
        </authorList>
    </citation>
    <scope>NUCLEOTIDE SEQUENCE [LARGE SCALE GENOMIC DNA]</scope>
    <source>
        <strain evidence="4 5">CH34_1T</strain>
    </source>
</reference>
<dbReference type="RefSeq" id="WP_148942314.1">
    <property type="nucleotide sequence ID" value="NZ_VTEI01000025.1"/>
</dbReference>
<dbReference type="OrthoDB" id="2667082at2"/>
<protein>
    <recommendedName>
        <fullName evidence="3">Carrier domain-containing protein</fullName>
    </recommendedName>
</protein>
<comment type="caution">
    <text evidence="4">The sequence shown here is derived from an EMBL/GenBank/DDBJ whole genome shotgun (WGS) entry which is preliminary data.</text>
</comment>
<keyword evidence="1" id="KW-0596">Phosphopantetheine</keyword>
<evidence type="ECO:0000256" key="2">
    <source>
        <dbReference type="ARBA" id="ARBA00022553"/>
    </source>
</evidence>
<dbReference type="EMBL" id="VTEI01000025">
    <property type="protein sequence ID" value="TYS13035.1"/>
    <property type="molecule type" value="Genomic_DNA"/>
</dbReference>
<dbReference type="InterPro" id="IPR036736">
    <property type="entry name" value="ACP-like_sf"/>
</dbReference>
<organism evidence="4 5">
    <name type="scientific">Rossellomorea vietnamensis</name>
    <dbReference type="NCBI Taxonomy" id="218284"/>
    <lineage>
        <taxon>Bacteria</taxon>
        <taxon>Bacillati</taxon>
        <taxon>Bacillota</taxon>
        <taxon>Bacilli</taxon>
        <taxon>Bacillales</taxon>
        <taxon>Bacillaceae</taxon>
        <taxon>Rossellomorea</taxon>
    </lineage>
</organism>
<accession>A0A5D4NFH5</accession>
<evidence type="ECO:0000313" key="4">
    <source>
        <dbReference type="EMBL" id="TYS13035.1"/>
    </source>
</evidence>
<evidence type="ECO:0000259" key="3">
    <source>
        <dbReference type="PROSITE" id="PS50075"/>
    </source>
</evidence>
<dbReference type="PROSITE" id="PS50075">
    <property type="entry name" value="CARRIER"/>
    <property type="match status" value="1"/>
</dbReference>
<evidence type="ECO:0000256" key="1">
    <source>
        <dbReference type="ARBA" id="ARBA00022450"/>
    </source>
</evidence>
<sequence length="188" mass="21925">MENDKINKIKSEIKEVLVSHSSVKDTKVIYNQNDNEFTVYLLSNREQVQSNFILGKILKENLPARVEKVVFRWIDNLEEFIHIKSENVDEEIRKTDGKLPKTETENDVLKIWKEVLNVENIGIDDVFFEIGGDSLKCSQVFYLLNEKYPNAITLVDLFKFNTIESVSSHIDMQTNKEHSKKEIEGIQF</sequence>
<gene>
    <name evidence="4" type="ORF">FZC78_22530</name>
</gene>
<dbReference type="Pfam" id="PF00550">
    <property type="entry name" value="PP-binding"/>
    <property type="match status" value="1"/>
</dbReference>